<evidence type="ECO:0000313" key="3">
    <source>
        <dbReference type="EMBL" id="SQC19791.1"/>
    </source>
</evidence>
<comment type="similarity">
    <text evidence="1">Belongs to the phosphate/phosphite/phosphonate binding protein family.</text>
</comment>
<keyword evidence="2" id="KW-0732">Signal</keyword>
<dbReference type="Proteomes" id="UP000251123">
    <property type="component" value="Unassembled WGS sequence"/>
</dbReference>
<dbReference type="Gene3D" id="3.40.190.10">
    <property type="entry name" value="Periplasmic binding protein-like II"/>
    <property type="match status" value="2"/>
</dbReference>
<dbReference type="GO" id="GO:0015716">
    <property type="term" value="P:organic phosphonate transport"/>
    <property type="evidence" value="ECO:0007669"/>
    <property type="project" value="InterPro"/>
</dbReference>
<dbReference type="Pfam" id="PF12974">
    <property type="entry name" value="Phosphonate-bd"/>
    <property type="match status" value="1"/>
</dbReference>
<dbReference type="AlphaFoldDB" id="A0A060VJH6"/>
<dbReference type="PANTHER" id="PTHR35841">
    <property type="entry name" value="PHOSPHONATES-BINDING PERIPLASMIC PROTEIN"/>
    <property type="match status" value="1"/>
</dbReference>
<dbReference type="GO" id="GO:0043190">
    <property type="term" value="C:ATP-binding cassette (ABC) transporter complex"/>
    <property type="evidence" value="ECO:0007669"/>
    <property type="project" value="InterPro"/>
</dbReference>
<evidence type="ECO:0000313" key="6">
    <source>
        <dbReference type="Proteomes" id="UP000255167"/>
    </source>
</evidence>
<evidence type="ECO:0000313" key="4">
    <source>
        <dbReference type="EMBL" id="STW46088.1"/>
    </source>
</evidence>
<name>A0A060VJH6_KLEPN</name>
<dbReference type="InterPro" id="IPR005770">
    <property type="entry name" value="PhnD"/>
</dbReference>
<accession>A0A060VJH6</accession>
<evidence type="ECO:0000256" key="1">
    <source>
        <dbReference type="ARBA" id="ARBA00007162"/>
    </source>
</evidence>
<sequence>MCCSGCTAMKLANCINFTHTGNIMKKYMTGAVRLSAMVAGMMMAWQAAAAQPKELNLGILGGQNATQQIGDNQCVKAFLDKELNVDTKLRNSSDYSGVIQGLLGGKVDVVLSMSPSSYASVYLNNPKAVDIVGIAVDDKDQSRGYHSVVIVKADSPYKTLDDLKGKAFGFADPDSTSGYLIPNHAFKEKFGGNADNKYNNTFSSVTFSGGHEQDILGVLNGQFAGAVTWASMVGDYNTGYTTGAFNRLIRMDHPDLMKQIRIIWQSPLIPNGPILVSNALPADFKAKVVAAVKKLDTEDHACFIKAMGGTQHIGPGSVADFQQIIDMKRELVSAR</sequence>
<protein>
    <submittedName>
        <fullName evidence="3">Phosphonate ABC transporter substrate-binding protein</fullName>
    </submittedName>
</protein>
<proteinExistence type="inferred from homology"/>
<dbReference type="Proteomes" id="UP000255167">
    <property type="component" value="Unassembled WGS sequence"/>
</dbReference>
<dbReference type="EMBL" id="UASN01000022">
    <property type="protein sequence ID" value="SQC19791.1"/>
    <property type="molecule type" value="Genomic_DNA"/>
</dbReference>
<dbReference type="NCBIfam" id="TIGR03431">
    <property type="entry name" value="PhnD"/>
    <property type="match status" value="1"/>
</dbReference>
<dbReference type="GO" id="GO:0055085">
    <property type="term" value="P:transmembrane transport"/>
    <property type="evidence" value="ECO:0007669"/>
    <property type="project" value="InterPro"/>
</dbReference>
<evidence type="ECO:0000313" key="5">
    <source>
        <dbReference type="Proteomes" id="UP000251123"/>
    </source>
</evidence>
<dbReference type="InterPro" id="IPR017797">
    <property type="entry name" value="Phosphnate-bd"/>
</dbReference>
<dbReference type="CDD" id="cd01071">
    <property type="entry name" value="PBP2_PhnD_like"/>
    <property type="match status" value="1"/>
</dbReference>
<organism evidence="3 5">
    <name type="scientific">Klebsiella pneumoniae</name>
    <dbReference type="NCBI Taxonomy" id="573"/>
    <lineage>
        <taxon>Bacteria</taxon>
        <taxon>Pseudomonadati</taxon>
        <taxon>Pseudomonadota</taxon>
        <taxon>Gammaproteobacteria</taxon>
        <taxon>Enterobacterales</taxon>
        <taxon>Enterobacteriaceae</taxon>
        <taxon>Klebsiella/Raoultella group</taxon>
        <taxon>Klebsiella</taxon>
        <taxon>Klebsiella pneumoniae complex</taxon>
    </lineage>
</organism>
<gene>
    <name evidence="3" type="primary">phnD</name>
    <name evidence="3" type="ORF">NCTC9601_06188</name>
    <name evidence="4" type="ORF">NCTC9617_02588</name>
</gene>
<dbReference type="PANTHER" id="PTHR35841:SF1">
    <property type="entry name" value="PHOSPHONATES-BINDING PERIPLASMIC PROTEIN"/>
    <property type="match status" value="1"/>
</dbReference>
<reference evidence="5 6" key="1">
    <citation type="submission" date="2018-06" db="EMBL/GenBank/DDBJ databases">
        <authorList>
            <consortium name="Pathogen Informatics"/>
            <person name="Doyle S."/>
        </authorList>
    </citation>
    <scope>NUCLEOTIDE SEQUENCE [LARGE SCALE GENOMIC DNA]</scope>
    <source>
        <strain evidence="3 5">NCTC9601</strain>
        <strain evidence="4 6">NCTC9617</strain>
    </source>
</reference>
<dbReference type="EMBL" id="UGNC01000005">
    <property type="protein sequence ID" value="STW46088.1"/>
    <property type="molecule type" value="Genomic_DNA"/>
</dbReference>
<evidence type="ECO:0000256" key="2">
    <source>
        <dbReference type="ARBA" id="ARBA00022729"/>
    </source>
</evidence>
<dbReference type="NCBIfam" id="TIGR01098">
    <property type="entry name" value="3A0109s03R"/>
    <property type="match status" value="1"/>
</dbReference>
<dbReference type="SUPFAM" id="SSF53850">
    <property type="entry name" value="Periplasmic binding protein-like II"/>
    <property type="match status" value="1"/>
</dbReference>